<keyword evidence="2" id="KW-1185">Reference proteome</keyword>
<comment type="caution">
    <text evidence="1">The sequence shown here is derived from an EMBL/GenBank/DDBJ whole genome shotgun (WGS) entry which is preliminary data.</text>
</comment>
<organism evidence="1 2">
    <name type="scientific">Catenuloplanes indicus</name>
    <dbReference type="NCBI Taxonomy" id="137267"/>
    <lineage>
        <taxon>Bacteria</taxon>
        <taxon>Bacillati</taxon>
        <taxon>Actinomycetota</taxon>
        <taxon>Actinomycetes</taxon>
        <taxon>Micromonosporales</taxon>
        <taxon>Micromonosporaceae</taxon>
        <taxon>Catenuloplanes</taxon>
    </lineage>
</organism>
<name>A0AAE3W1C9_9ACTN</name>
<accession>A0AAE3W1C9</accession>
<evidence type="ECO:0000313" key="1">
    <source>
        <dbReference type="EMBL" id="MDQ0367117.1"/>
    </source>
</evidence>
<evidence type="ECO:0008006" key="3">
    <source>
        <dbReference type="Google" id="ProtNLM"/>
    </source>
</evidence>
<dbReference type="Proteomes" id="UP001240236">
    <property type="component" value="Unassembled WGS sequence"/>
</dbReference>
<proteinExistence type="predicted"/>
<gene>
    <name evidence="1" type="ORF">J2S42_003786</name>
</gene>
<dbReference type="AlphaFoldDB" id="A0AAE3W1C9"/>
<evidence type="ECO:0000313" key="2">
    <source>
        <dbReference type="Proteomes" id="UP001240236"/>
    </source>
</evidence>
<protein>
    <recommendedName>
        <fullName evidence="3">Excreted virulence factor EspC (Type VII ESX diderm)</fullName>
    </recommendedName>
</protein>
<dbReference type="EMBL" id="JAUSUZ010000001">
    <property type="protein sequence ID" value="MDQ0367117.1"/>
    <property type="molecule type" value="Genomic_DNA"/>
</dbReference>
<dbReference type="RefSeq" id="WP_307240959.1">
    <property type="nucleotide sequence ID" value="NZ_JAUSUZ010000001.1"/>
</dbReference>
<sequence length="103" mass="10394">MEVIDVTTPALRACADRLAAVARRLLGMPPGRLSVTAPGWAASGASAELADAAWSALDRCGTGVAAAAAGLARAATAYEAVDRSAATRLRHLTGAPGVKRAWP</sequence>
<reference evidence="1 2" key="1">
    <citation type="submission" date="2023-07" db="EMBL/GenBank/DDBJ databases">
        <title>Sequencing the genomes of 1000 actinobacteria strains.</title>
        <authorList>
            <person name="Klenk H.-P."/>
        </authorList>
    </citation>
    <scope>NUCLEOTIDE SEQUENCE [LARGE SCALE GENOMIC DNA]</scope>
    <source>
        <strain evidence="1 2">DSM 44709</strain>
    </source>
</reference>